<evidence type="ECO:0000259" key="9">
    <source>
        <dbReference type="PROSITE" id="PS50110"/>
    </source>
</evidence>
<evidence type="ECO:0000313" key="11">
    <source>
        <dbReference type="Proteomes" id="UP000192491"/>
    </source>
</evidence>
<feature type="transmembrane region" description="Helical" evidence="7">
    <location>
        <begin position="137"/>
        <end position="154"/>
    </location>
</feature>
<dbReference type="SUPFAM" id="SSF55874">
    <property type="entry name" value="ATPase domain of HSP90 chaperone/DNA topoisomerase II/histidine kinase"/>
    <property type="match status" value="1"/>
</dbReference>
<protein>
    <recommendedName>
        <fullName evidence="2">histidine kinase</fullName>
        <ecNumber evidence="2">2.7.13.3</ecNumber>
    </recommendedName>
</protein>
<evidence type="ECO:0000256" key="4">
    <source>
        <dbReference type="ARBA" id="ARBA00022679"/>
    </source>
</evidence>
<dbReference type="InterPro" id="IPR036890">
    <property type="entry name" value="HATPase_C_sf"/>
</dbReference>
<dbReference type="EMBL" id="MTEJ01000239">
    <property type="protein sequence ID" value="OQX06562.1"/>
    <property type="molecule type" value="Genomic_DNA"/>
</dbReference>
<dbReference type="Gene3D" id="3.30.565.10">
    <property type="entry name" value="Histidine kinase-like ATPase, C-terminal domain"/>
    <property type="match status" value="1"/>
</dbReference>
<feature type="transmembrane region" description="Helical" evidence="7">
    <location>
        <begin position="86"/>
        <end position="106"/>
    </location>
</feature>
<dbReference type="SUPFAM" id="SSF47384">
    <property type="entry name" value="Homodimeric domain of signal transducing histidine kinase"/>
    <property type="match status" value="1"/>
</dbReference>
<dbReference type="GO" id="GO:0000155">
    <property type="term" value="F:phosphorelay sensor kinase activity"/>
    <property type="evidence" value="ECO:0007669"/>
    <property type="project" value="InterPro"/>
</dbReference>
<dbReference type="InterPro" id="IPR011006">
    <property type="entry name" value="CheY-like_superfamily"/>
</dbReference>
<dbReference type="CDD" id="cd00156">
    <property type="entry name" value="REC"/>
    <property type="match status" value="1"/>
</dbReference>
<sequence>MSTSPQYALHLEQVKLLYRNLKVVIPGNLFVLAGIIWVSWSDVGKLHGLLWVGAMVVILLRYLDGVQFQRALATTVINPNYWEKRFSIAMFLTGTLWGLIFLGLFNVEKPDMALFVLYFYGGLIASASATSAPRFPVFVLYVVPVTLLLMVRLLQVGTDFYNVMAFAFLVFIAVSSVVCLTYSRIIRDSIQLRFDNLDLITRLEHEKMSAEKNQQIAEQAVLAKDRFLAAASHDLRQPLHAQGLYLDAIETYVHSKGVAHLQALRRTNDALSNLFNSLLDVSRLNAGIVEVQSCHIRLRDIVSPLHEEFMSQASEKNLSLTLDCPPVTVFTDPMLLGRVLRNLLANAICYTRQGRVALVCQPLDAETVRLTVTDTGIGIPENEQANIFDEYYQLDNPERDRNKGLGLGLAIVKKLTNLLDLPLTCESRIGQGSRFSLDVPLGDSGLVQGEHLVQTVVSVAGITVLVIDDEQEILLSMGYLLKSWGCVTLLAESAADALHQLAQQVQPPNLVMADYRLREGRTGAQAIQAIREYYGWEIPAMIITGDTNEERLREANASGLYLLHKPVAPSRLRMVMTQLLKEILKETTP</sequence>
<dbReference type="InterPro" id="IPR036097">
    <property type="entry name" value="HisK_dim/P_sf"/>
</dbReference>
<dbReference type="InterPro" id="IPR003661">
    <property type="entry name" value="HisK_dim/P_dom"/>
</dbReference>
<reference evidence="10 11" key="1">
    <citation type="submission" date="2017-01" db="EMBL/GenBank/DDBJ databases">
        <title>Novel large sulfur bacteria in the metagenomes of groundwater-fed chemosynthetic microbial mats in the Lake Huron basin.</title>
        <authorList>
            <person name="Sharrar A.M."/>
            <person name="Flood B.E."/>
            <person name="Bailey J.V."/>
            <person name="Jones D.S."/>
            <person name="Biddanda B."/>
            <person name="Ruberg S.A."/>
            <person name="Marcus D.N."/>
            <person name="Dick G.J."/>
        </authorList>
    </citation>
    <scope>NUCLEOTIDE SEQUENCE [LARGE SCALE GENOMIC DNA]</scope>
    <source>
        <strain evidence="10">A8</strain>
    </source>
</reference>
<feature type="domain" description="Response regulatory" evidence="9">
    <location>
        <begin position="463"/>
        <end position="580"/>
    </location>
</feature>
<dbReference type="Pfam" id="PF00072">
    <property type="entry name" value="Response_reg"/>
    <property type="match status" value="1"/>
</dbReference>
<evidence type="ECO:0000256" key="6">
    <source>
        <dbReference type="PROSITE-ProRule" id="PRU00169"/>
    </source>
</evidence>
<dbReference type="SMART" id="SM00448">
    <property type="entry name" value="REC"/>
    <property type="match status" value="1"/>
</dbReference>
<dbReference type="Proteomes" id="UP000192491">
    <property type="component" value="Unassembled WGS sequence"/>
</dbReference>
<feature type="transmembrane region" description="Helical" evidence="7">
    <location>
        <begin position="112"/>
        <end position="130"/>
    </location>
</feature>
<dbReference type="EC" id="2.7.13.3" evidence="2"/>
<dbReference type="SMART" id="SM00388">
    <property type="entry name" value="HisKA"/>
    <property type="match status" value="1"/>
</dbReference>
<feature type="domain" description="Histidine kinase" evidence="8">
    <location>
        <begin position="230"/>
        <end position="443"/>
    </location>
</feature>
<dbReference type="InterPro" id="IPR004358">
    <property type="entry name" value="Sig_transdc_His_kin-like_C"/>
</dbReference>
<dbReference type="CDD" id="cd00082">
    <property type="entry name" value="HisKA"/>
    <property type="match status" value="1"/>
</dbReference>
<name>A0A1Y1QIV9_9GAMM</name>
<evidence type="ECO:0000259" key="8">
    <source>
        <dbReference type="PROSITE" id="PS50109"/>
    </source>
</evidence>
<dbReference type="SUPFAM" id="SSF52172">
    <property type="entry name" value="CheY-like"/>
    <property type="match status" value="1"/>
</dbReference>
<comment type="caution">
    <text evidence="10">The sequence shown here is derived from an EMBL/GenBank/DDBJ whole genome shotgun (WGS) entry which is preliminary data.</text>
</comment>
<dbReference type="InterPro" id="IPR005467">
    <property type="entry name" value="His_kinase_dom"/>
</dbReference>
<evidence type="ECO:0000256" key="2">
    <source>
        <dbReference type="ARBA" id="ARBA00012438"/>
    </source>
</evidence>
<proteinExistence type="predicted"/>
<dbReference type="GO" id="GO:0005886">
    <property type="term" value="C:plasma membrane"/>
    <property type="evidence" value="ECO:0007669"/>
    <property type="project" value="TreeGrafter"/>
</dbReference>
<dbReference type="PROSITE" id="PS50109">
    <property type="entry name" value="HIS_KIN"/>
    <property type="match status" value="1"/>
</dbReference>
<dbReference type="InterPro" id="IPR003594">
    <property type="entry name" value="HATPase_dom"/>
</dbReference>
<dbReference type="PROSITE" id="PS50110">
    <property type="entry name" value="RESPONSE_REGULATORY"/>
    <property type="match status" value="1"/>
</dbReference>
<evidence type="ECO:0000313" key="10">
    <source>
        <dbReference type="EMBL" id="OQX06562.1"/>
    </source>
</evidence>
<feature type="transmembrane region" description="Helical" evidence="7">
    <location>
        <begin position="21"/>
        <end position="40"/>
    </location>
</feature>
<organism evidence="10 11">
    <name type="scientific">Thiothrix lacustris</name>
    <dbReference type="NCBI Taxonomy" id="525917"/>
    <lineage>
        <taxon>Bacteria</taxon>
        <taxon>Pseudomonadati</taxon>
        <taxon>Pseudomonadota</taxon>
        <taxon>Gammaproteobacteria</taxon>
        <taxon>Thiotrichales</taxon>
        <taxon>Thiotrichaceae</taxon>
        <taxon>Thiothrix</taxon>
    </lineage>
</organism>
<evidence type="ECO:0000256" key="1">
    <source>
        <dbReference type="ARBA" id="ARBA00000085"/>
    </source>
</evidence>
<keyword evidence="4" id="KW-0808">Transferase</keyword>
<dbReference type="AlphaFoldDB" id="A0A1Y1QIV9"/>
<keyword evidence="7" id="KW-1133">Transmembrane helix</keyword>
<dbReference type="InterPro" id="IPR001789">
    <property type="entry name" value="Sig_transdc_resp-reg_receiver"/>
</dbReference>
<dbReference type="GO" id="GO:0009927">
    <property type="term" value="F:histidine phosphotransfer kinase activity"/>
    <property type="evidence" value="ECO:0007669"/>
    <property type="project" value="TreeGrafter"/>
</dbReference>
<accession>A0A1Y1QIV9</accession>
<keyword evidence="3 6" id="KW-0597">Phosphoprotein</keyword>
<gene>
    <name evidence="10" type="ORF">BWK73_30570</name>
</gene>
<evidence type="ECO:0000256" key="7">
    <source>
        <dbReference type="SAM" id="Phobius"/>
    </source>
</evidence>
<feature type="transmembrane region" description="Helical" evidence="7">
    <location>
        <begin position="160"/>
        <end position="183"/>
    </location>
</feature>
<dbReference type="Pfam" id="PF02518">
    <property type="entry name" value="HATPase_c"/>
    <property type="match status" value="1"/>
</dbReference>
<dbReference type="PANTHER" id="PTHR43047:SF9">
    <property type="entry name" value="HISTIDINE KINASE"/>
    <property type="match status" value="1"/>
</dbReference>
<evidence type="ECO:0000256" key="3">
    <source>
        <dbReference type="ARBA" id="ARBA00022553"/>
    </source>
</evidence>
<keyword evidence="7" id="KW-0812">Transmembrane</keyword>
<comment type="catalytic activity">
    <reaction evidence="1">
        <text>ATP + protein L-histidine = ADP + protein N-phospho-L-histidine.</text>
        <dbReference type="EC" id="2.7.13.3"/>
    </reaction>
</comment>
<dbReference type="Gene3D" id="3.40.50.2300">
    <property type="match status" value="1"/>
</dbReference>
<dbReference type="PANTHER" id="PTHR43047">
    <property type="entry name" value="TWO-COMPONENT HISTIDINE PROTEIN KINASE"/>
    <property type="match status" value="1"/>
</dbReference>
<dbReference type="PRINTS" id="PR00344">
    <property type="entry name" value="BCTRLSENSOR"/>
</dbReference>
<dbReference type="Pfam" id="PF00512">
    <property type="entry name" value="HisKA"/>
    <property type="match status" value="1"/>
</dbReference>
<feature type="transmembrane region" description="Helical" evidence="7">
    <location>
        <begin position="46"/>
        <end position="63"/>
    </location>
</feature>
<keyword evidence="5" id="KW-0418">Kinase</keyword>
<dbReference type="SMART" id="SM00387">
    <property type="entry name" value="HATPase_c"/>
    <property type="match status" value="1"/>
</dbReference>
<dbReference type="Gene3D" id="1.10.287.130">
    <property type="match status" value="1"/>
</dbReference>
<evidence type="ECO:0000256" key="5">
    <source>
        <dbReference type="ARBA" id="ARBA00022777"/>
    </source>
</evidence>
<keyword evidence="7" id="KW-0472">Membrane</keyword>
<feature type="modified residue" description="4-aspartylphosphate" evidence="6">
    <location>
        <position position="514"/>
    </location>
</feature>